<feature type="domain" description="BED-type" evidence="5">
    <location>
        <begin position="21"/>
        <end position="71"/>
    </location>
</feature>
<name>A0ABV0Z4W5_9TELE</name>
<dbReference type="InterPro" id="IPR003656">
    <property type="entry name" value="Znf_BED"/>
</dbReference>
<gene>
    <name evidence="6" type="ORF">AMECASPLE_030754</name>
</gene>
<evidence type="ECO:0000256" key="3">
    <source>
        <dbReference type="ARBA" id="ARBA00022833"/>
    </source>
</evidence>
<sequence length="120" mass="13250">MHKSIMTSVTAGTGKASMADRKRFKVWLHFSTCGADYSCCNICDAMCKTSCGNTSNLRKHLVKHKIFLKAEECTQIYGYNSAFGTVSTPASVSDSSPAASNTGEEMFETTEMLQYSWMLF</sequence>
<dbReference type="Proteomes" id="UP001469553">
    <property type="component" value="Unassembled WGS sequence"/>
</dbReference>
<reference evidence="6 7" key="1">
    <citation type="submission" date="2021-06" db="EMBL/GenBank/DDBJ databases">
        <authorList>
            <person name="Palmer J.M."/>
        </authorList>
    </citation>
    <scope>NUCLEOTIDE SEQUENCE [LARGE SCALE GENOMIC DNA]</scope>
    <source>
        <strain evidence="6 7">AS_MEX2019</strain>
        <tissue evidence="6">Muscle</tissue>
    </source>
</reference>
<dbReference type="PROSITE" id="PS50808">
    <property type="entry name" value="ZF_BED"/>
    <property type="match status" value="1"/>
</dbReference>
<keyword evidence="7" id="KW-1185">Reference proteome</keyword>
<evidence type="ECO:0000256" key="1">
    <source>
        <dbReference type="ARBA" id="ARBA00022723"/>
    </source>
</evidence>
<keyword evidence="1" id="KW-0479">Metal-binding</keyword>
<evidence type="ECO:0000313" key="6">
    <source>
        <dbReference type="EMBL" id="MEQ2300922.1"/>
    </source>
</evidence>
<evidence type="ECO:0000259" key="5">
    <source>
        <dbReference type="PROSITE" id="PS50808"/>
    </source>
</evidence>
<keyword evidence="3" id="KW-0862">Zinc</keyword>
<keyword evidence="2 4" id="KW-0863">Zinc-finger</keyword>
<proteinExistence type="predicted"/>
<comment type="caution">
    <text evidence="6">The sequence shown here is derived from an EMBL/GenBank/DDBJ whole genome shotgun (WGS) entry which is preliminary data.</text>
</comment>
<evidence type="ECO:0000256" key="2">
    <source>
        <dbReference type="ARBA" id="ARBA00022771"/>
    </source>
</evidence>
<protein>
    <recommendedName>
        <fullName evidence="5">BED-type domain-containing protein</fullName>
    </recommendedName>
</protein>
<evidence type="ECO:0000256" key="4">
    <source>
        <dbReference type="PROSITE-ProRule" id="PRU00027"/>
    </source>
</evidence>
<evidence type="ECO:0000313" key="7">
    <source>
        <dbReference type="Proteomes" id="UP001469553"/>
    </source>
</evidence>
<organism evidence="6 7">
    <name type="scientific">Ameca splendens</name>
    <dbReference type="NCBI Taxonomy" id="208324"/>
    <lineage>
        <taxon>Eukaryota</taxon>
        <taxon>Metazoa</taxon>
        <taxon>Chordata</taxon>
        <taxon>Craniata</taxon>
        <taxon>Vertebrata</taxon>
        <taxon>Euteleostomi</taxon>
        <taxon>Actinopterygii</taxon>
        <taxon>Neopterygii</taxon>
        <taxon>Teleostei</taxon>
        <taxon>Neoteleostei</taxon>
        <taxon>Acanthomorphata</taxon>
        <taxon>Ovalentaria</taxon>
        <taxon>Atherinomorphae</taxon>
        <taxon>Cyprinodontiformes</taxon>
        <taxon>Goodeidae</taxon>
        <taxon>Ameca</taxon>
    </lineage>
</organism>
<accession>A0ABV0Z4W5</accession>
<dbReference type="EMBL" id="JAHRIP010050743">
    <property type="protein sequence ID" value="MEQ2300922.1"/>
    <property type="molecule type" value="Genomic_DNA"/>
</dbReference>